<evidence type="ECO:0000256" key="7">
    <source>
        <dbReference type="ARBA" id="ARBA00022989"/>
    </source>
</evidence>
<evidence type="ECO:0000256" key="9">
    <source>
        <dbReference type="PIRNR" id="PIRNR005508"/>
    </source>
</evidence>
<evidence type="ECO:0000256" key="1">
    <source>
        <dbReference type="ARBA" id="ARBA00004651"/>
    </source>
</evidence>
<dbReference type="NCBIfam" id="TIGR00832">
    <property type="entry name" value="acr3"/>
    <property type="match status" value="1"/>
</dbReference>
<keyword evidence="3 9" id="KW-0813">Transport</keyword>
<keyword evidence="4 9" id="KW-1003">Cell membrane</keyword>
<dbReference type="STRING" id="104259.A0A0F7TC92"/>
<dbReference type="OrthoDB" id="187348at2759"/>
<proteinExistence type="inferred from homology"/>
<dbReference type="EMBL" id="CDHK01000001">
    <property type="protein sequence ID" value="CEJ54309.1"/>
    <property type="molecule type" value="Genomic_DNA"/>
</dbReference>
<keyword evidence="5 9" id="KW-0812">Transmembrane</keyword>
<feature type="compositionally biased region" description="Basic and acidic residues" evidence="10">
    <location>
        <begin position="14"/>
        <end position="24"/>
    </location>
</feature>
<comment type="similarity">
    <text evidence="2 9">Belongs to the arsenical resistance-3 (ACR3) (TC 2.A.59) family.</text>
</comment>
<feature type="transmembrane region" description="Helical" evidence="11">
    <location>
        <begin position="258"/>
        <end position="280"/>
    </location>
</feature>
<dbReference type="PIRSF" id="PIRSF005508">
    <property type="entry name" value="Acr3"/>
    <property type="match status" value="1"/>
</dbReference>
<evidence type="ECO:0000313" key="12">
    <source>
        <dbReference type="EMBL" id="CEJ54309.1"/>
    </source>
</evidence>
<sequence length="385" mass="42066">MADLEANKASGLDLDNHHRPEYKVNDNGTEVSDSNGACPEDRHKSIFHQLGLLDRFLAVWIFLAMLIGILLGNFVPSTGPALQRGKFVGVSVPIAVGLLVMMYPILCKVRYETLHRTLRQKALWVQIGFSLVVNWIVAPLFMLALAWAFLPDEKGLREGLILVGIARCIAMVLIWTGLAGGDNEYCAILVAINSVLQMVLFAPLAIFFISIISDDDIDLPYSIAAKSVGVFLGIPLGAAVVTRFGLRNLIGAKRYDQKFLVWISPLSLIGLLFTIIVLFASQGRQVVHQIVSVVRVAAPLIVYFAVIFLATLVITRRFGFGYELSCTQSFTAASNNFELAIAVAIATFGVDSDQALAATVGPLVEVPVLLGLVYAVKWYGKRNSW</sequence>
<feature type="transmembrane region" description="Helical" evidence="11">
    <location>
        <begin position="185"/>
        <end position="211"/>
    </location>
</feature>
<dbReference type="GO" id="GO:0005886">
    <property type="term" value="C:plasma membrane"/>
    <property type="evidence" value="ECO:0007669"/>
    <property type="project" value="UniProtKB-SubCell"/>
</dbReference>
<feature type="region of interest" description="Disordered" evidence="10">
    <location>
        <begin position="1"/>
        <end position="36"/>
    </location>
</feature>
<name>A0A0F7TC92_PENBI</name>
<keyword evidence="6" id="KW-0059">Arsenical resistance</keyword>
<feature type="compositionally biased region" description="Polar residues" evidence="10">
    <location>
        <begin position="26"/>
        <end position="35"/>
    </location>
</feature>
<dbReference type="InterPro" id="IPR004706">
    <property type="entry name" value="Arsenical-R_Acr3"/>
</dbReference>
<evidence type="ECO:0000256" key="10">
    <source>
        <dbReference type="SAM" id="MobiDB-lite"/>
    </source>
</evidence>
<dbReference type="PANTHER" id="PTHR43057">
    <property type="entry name" value="ARSENITE EFFLUX TRANSPORTER"/>
    <property type="match status" value="1"/>
</dbReference>
<dbReference type="FunFam" id="1.20.1530.20:FF:000009">
    <property type="entry name" value="Arsenite transporter, ACR3 family"/>
    <property type="match status" value="1"/>
</dbReference>
<dbReference type="InterPro" id="IPR038770">
    <property type="entry name" value="Na+/solute_symporter_sf"/>
</dbReference>
<feature type="transmembrane region" description="Helical" evidence="11">
    <location>
        <begin position="52"/>
        <end position="75"/>
    </location>
</feature>
<evidence type="ECO:0000256" key="2">
    <source>
        <dbReference type="ARBA" id="ARBA00010110"/>
    </source>
</evidence>
<dbReference type="GO" id="GO:0015104">
    <property type="term" value="F:antimonite transmembrane transporter activity"/>
    <property type="evidence" value="ECO:0007669"/>
    <property type="project" value="TreeGrafter"/>
</dbReference>
<feature type="transmembrane region" description="Helical" evidence="11">
    <location>
        <begin position="223"/>
        <end position="246"/>
    </location>
</feature>
<reference evidence="13" key="1">
    <citation type="journal article" date="2015" name="Genome Announc.">
        <title>Draft genome sequence of the fungus Penicillium brasilianum MG11.</title>
        <authorList>
            <person name="Horn F."/>
            <person name="Linde J."/>
            <person name="Mattern D.J."/>
            <person name="Walther G."/>
            <person name="Guthke R."/>
            <person name="Brakhage A.A."/>
            <person name="Valiante V."/>
        </authorList>
    </citation>
    <scope>NUCLEOTIDE SEQUENCE [LARGE SCALE GENOMIC DNA]</scope>
    <source>
        <strain evidence="13">MG11</strain>
    </source>
</reference>
<keyword evidence="8 9" id="KW-0472">Membrane</keyword>
<dbReference type="PANTHER" id="PTHR43057:SF1">
    <property type="entry name" value="ARSENICAL-RESISTANCE PROTEIN 3"/>
    <property type="match status" value="1"/>
</dbReference>
<dbReference type="InterPro" id="IPR002657">
    <property type="entry name" value="BilAc:Na_symport/Acr3"/>
</dbReference>
<comment type="subcellular location">
    <subcellularLocation>
        <location evidence="1 9">Cell membrane</location>
        <topology evidence="1 9">Multi-pass membrane protein</topology>
    </subcellularLocation>
</comment>
<evidence type="ECO:0000256" key="3">
    <source>
        <dbReference type="ARBA" id="ARBA00022448"/>
    </source>
</evidence>
<gene>
    <name evidence="12" type="ORF">PMG11_00627</name>
</gene>
<dbReference type="Pfam" id="PF01758">
    <property type="entry name" value="SBF"/>
    <property type="match status" value="1"/>
</dbReference>
<keyword evidence="13" id="KW-1185">Reference proteome</keyword>
<evidence type="ECO:0000256" key="4">
    <source>
        <dbReference type="ARBA" id="ARBA00022475"/>
    </source>
</evidence>
<evidence type="ECO:0000313" key="13">
    <source>
        <dbReference type="Proteomes" id="UP000042958"/>
    </source>
</evidence>
<dbReference type="GO" id="GO:0015297">
    <property type="term" value="F:antiporter activity"/>
    <property type="evidence" value="ECO:0007669"/>
    <property type="project" value="UniProtKB-UniRule"/>
</dbReference>
<organism evidence="12 13">
    <name type="scientific">Penicillium brasilianum</name>
    <dbReference type="NCBI Taxonomy" id="104259"/>
    <lineage>
        <taxon>Eukaryota</taxon>
        <taxon>Fungi</taxon>
        <taxon>Dikarya</taxon>
        <taxon>Ascomycota</taxon>
        <taxon>Pezizomycotina</taxon>
        <taxon>Eurotiomycetes</taxon>
        <taxon>Eurotiomycetidae</taxon>
        <taxon>Eurotiales</taxon>
        <taxon>Aspergillaceae</taxon>
        <taxon>Penicillium</taxon>
    </lineage>
</organism>
<evidence type="ECO:0000256" key="11">
    <source>
        <dbReference type="SAM" id="Phobius"/>
    </source>
</evidence>
<protein>
    <submittedName>
        <fullName evidence="12">Putative Arsenical-resistance protein</fullName>
    </submittedName>
</protein>
<dbReference type="AlphaFoldDB" id="A0A0F7TC92"/>
<feature type="transmembrane region" description="Helical" evidence="11">
    <location>
        <begin position="127"/>
        <end position="148"/>
    </location>
</feature>
<feature type="transmembrane region" description="Helical" evidence="11">
    <location>
        <begin position="356"/>
        <end position="376"/>
    </location>
</feature>
<keyword evidence="7 9" id="KW-1133">Transmembrane helix</keyword>
<accession>A0A0F7TC92</accession>
<dbReference type="Gene3D" id="1.20.1530.20">
    <property type="match status" value="1"/>
</dbReference>
<feature type="transmembrane region" description="Helical" evidence="11">
    <location>
        <begin position="300"/>
        <end position="318"/>
    </location>
</feature>
<feature type="transmembrane region" description="Helical" evidence="11">
    <location>
        <begin position="87"/>
        <end position="106"/>
    </location>
</feature>
<evidence type="ECO:0000256" key="6">
    <source>
        <dbReference type="ARBA" id="ARBA00022849"/>
    </source>
</evidence>
<feature type="transmembrane region" description="Helical" evidence="11">
    <location>
        <begin position="160"/>
        <end position="178"/>
    </location>
</feature>
<dbReference type="Proteomes" id="UP000042958">
    <property type="component" value="Unassembled WGS sequence"/>
</dbReference>
<evidence type="ECO:0000256" key="8">
    <source>
        <dbReference type="ARBA" id="ARBA00023136"/>
    </source>
</evidence>
<feature type="transmembrane region" description="Helical" evidence="11">
    <location>
        <begin position="330"/>
        <end position="350"/>
    </location>
</feature>
<dbReference type="GO" id="GO:0046685">
    <property type="term" value="P:response to arsenic-containing substance"/>
    <property type="evidence" value="ECO:0007669"/>
    <property type="project" value="UniProtKB-KW"/>
</dbReference>
<evidence type="ECO:0000256" key="5">
    <source>
        <dbReference type="ARBA" id="ARBA00022692"/>
    </source>
</evidence>
<dbReference type="GO" id="GO:0015105">
    <property type="term" value="F:arsenite transmembrane transporter activity"/>
    <property type="evidence" value="ECO:0007669"/>
    <property type="project" value="TreeGrafter"/>
</dbReference>